<dbReference type="Proteomes" id="UP001160148">
    <property type="component" value="Unassembled WGS sequence"/>
</dbReference>
<dbReference type="PANTHER" id="PTHR46599:SF3">
    <property type="entry name" value="PIGGYBAC TRANSPOSABLE ELEMENT-DERIVED PROTEIN 4"/>
    <property type="match status" value="1"/>
</dbReference>
<protein>
    <recommendedName>
        <fullName evidence="1">PiggyBac transposable element-derived protein domain-containing protein</fullName>
    </recommendedName>
</protein>
<reference evidence="2 3" key="1">
    <citation type="submission" date="2023-01" db="EMBL/GenBank/DDBJ databases">
        <authorList>
            <person name="Whitehead M."/>
        </authorList>
    </citation>
    <scope>NUCLEOTIDE SEQUENCE [LARGE SCALE GENOMIC DNA]</scope>
</reference>
<evidence type="ECO:0000313" key="2">
    <source>
        <dbReference type="EMBL" id="CAI6375864.1"/>
    </source>
</evidence>
<dbReference type="EMBL" id="CARXXK010001373">
    <property type="protein sequence ID" value="CAI6375864.1"/>
    <property type="molecule type" value="Genomic_DNA"/>
</dbReference>
<feature type="domain" description="PiggyBac transposable element-derived protein" evidence="1">
    <location>
        <begin position="1"/>
        <end position="223"/>
    </location>
</feature>
<comment type="caution">
    <text evidence="2">The sequence shown here is derived from an EMBL/GenBank/DDBJ whole genome shotgun (WGS) entry which is preliminary data.</text>
</comment>
<dbReference type="AlphaFoldDB" id="A0AAV0Y7R6"/>
<dbReference type="Pfam" id="PF13843">
    <property type="entry name" value="DDE_Tnp_1_7"/>
    <property type="match status" value="1"/>
</dbReference>
<evidence type="ECO:0000313" key="3">
    <source>
        <dbReference type="Proteomes" id="UP001160148"/>
    </source>
</evidence>
<organism evidence="2 3">
    <name type="scientific">Macrosiphum euphorbiae</name>
    <name type="common">potato aphid</name>
    <dbReference type="NCBI Taxonomy" id="13131"/>
    <lineage>
        <taxon>Eukaryota</taxon>
        <taxon>Metazoa</taxon>
        <taxon>Ecdysozoa</taxon>
        <taxon>Arthropoda</taxon>
        <taxon>Hexapoda</taxon>
        <taxon>Insecta</taxon>
        <taxon>Pterygota</taxon>
        <taxon>Neoptera</taxon>
        <taxon>Paraneoptera</taxon>
        <taxon>Hemiptera</taxon>
        <taxon>Sternorrhyncha</taxon>
        <taxon>Aphidomorpha</taxon>
        <taxon>Aphidoidea</taxon>
        <taxon>Aphididae</taxon>
        <taxon>Macrosiphini</taxon>
        <taxon>Macrosiphum</taxon>
    </lineage>
</organism>
<accession>A0AAV0Y7R6</accession>
<evidence type="ECO:0000259" key="1">
    <source>
        <dbReference type="Pfam" id="PF13843"/>
    </source>
</evidence>
<dbReference type="PANTHER" id="PTHR46599">
    <property type="entry name" value="PIGGYBAC TRANSPOSABLE ELEMENT-DERIVED PROTEIN 4"/>
    <property type="match status" value="1"/>
</dbReference>
<dbReference type="InterPro" id="IPR029526">
    <property type="entry name" value="PGBD"/>
</dbReference>
<gene>
    <name evidence="2" type="ORF">MEUPH1_LOCUS29309</name>
</gene>
<sequence>MVPFKGRSTMKQYMPNKPIKRGFKIWALADSASGFLLNFDVYTGKKTNGKPEFGLGENVVLNLCGNLKNLYYCVYFDNFFTSIPLISKLLEYRIFACGTFRTNKKFYPKNLMKKDNKYASGDIEYAQCNDISVMRWKDRGSKPVTLISNMHNAAEHCVVLRRNSKGEKVPVSCPTGISDYNRYMGGVDKFDQYMAAYTISQKSRRWWIKLFYYFIDTAIVNSYILYKESCNKAKKNICFTVGI</sequence>
<proteinExistence type="predicted"/>
<name>A0AAV0Y7R6_9HEMI</name>
<keyword evidence="3" id="KW-1185">Reference proteome</keyword>